<evidence type="ECO:0000256" key="1">
    <source>
        <dbReference type="SAM" id="MobiDB-lite"/>
    </source>
</evidence>
<feature type="compositionally biased region" description="Basic and acidic residues" evidence="1">
    <location>
        <begin position="534"/>
        <end position="549"/>
    </location>
</feature>
<comment type="caution">
    <text evidence="3">The sequence shown here is derived from an EMBL/GenBank/DDBJ whole genome shotgun (WGS) entry which is preliminary data.</text>
</comment>
<feature type="region of interest" description="Disordered" evidence="1">
    <location>
        <begin position="2334"/>
        <end position="2358"/>
    </location>
</feature>
<protein>
    <submittedName>
        <fullName evidence="3">Uncharacterized protein</fullName>
    </submittedName>
</protein>
<feature type="chain" id="PRO_5046221677" evidence="2">
    <location>
        <begin position="21"/>
        <end position="2398"/>
    </location>
</feature>
<feature type="region of interest" description="Disordered" evidence="1">
    <location>
        <begin position="31"/>
        <end position="166"/>
    </location>
</feature>
<feature type="region of interest" description="Disordered" evidence="1">
    <location>
        <begin position="658"/>
        <end position="679"/>
    </location>
</feature>
<evidence type="ECO:0000313" key="4">
    <source>
        <dbReference type="Proteomes" id="UP000823941"/>
    </source>
</evidence>
<feature type="compositionally biased region" description="Low complexity" evidence="1">
    <location>
        <begin position="38"/>
        <end position="48"/>
    </location>
</feature>
<feature type="region of interest" description="Disordered" evidence="1">
    <location>
        <begin position="1303"/>
        <end position="1327"/>
    </location>
</feature>
<evidence type="ECO:0000256" key="2">
    <source>
        <dbReference type="SAM" id="SignalP"/>
    </source>
</evidence>
<organism evidence="3 4">
    <name type="scientific">Plutella xylostella</name>
    <name type="common">Diamondback moth</name>
    <name type="synonym">Plutella maculipennis</name>
    <dbReference type="NCBI Taxonomy" id="51655"/>
    <lineage>
        <taxon>Eukaryota</taxon>
        <taxon>Metazoa</taxon>
        <taxon>Ecdysozoa</taxon>
        <taxon>Arthropoda</taxon>
        <taxon>Hexapoda</taxon>
        <taxon>Insecta</taxon>
        <taxon>Pterygota</taxon>
        <taxon>Neoptera</taxon>
        <taxon>Endopterygota</taxon>
        <taxon>Lepidoptera</taxon>
        <taxon>Glossata</taxon>
        <taxon>Ditrysia</taxon>
        <taxon>Yponomeutoidea</taxon>
        <taxon>Plutellidae</taxon>
        <taxon>Plutella</taxon>
    </lineage>
</organism>
<keyword evidence="4" id="KW-1185">Reference proteome</keyword>
<evidence type="ECO:0000313" key="3">
    <source>
        <dbReference type="EMBL" id="KAG7305347.1"/>
    </source>
</evidence>
<feature type="compositionally biased region" description="Low complexity" evidence="1">
    <location>
        <begin position="1312"/>
        <end position="1325"/>
    </location>
</feature>
<feature type="region of interest" description="Disordered" evidence="1">
    <location>
        <begin position="2024"/>
        <end position="2049"/>
    </location>
</feature>
<dbReference type="EMBL" id="JAHIBW010000013">
    <property type="protein sequence ID" value="KAG7305347.1"/>
    <property type="molecule type" value="Genomic_DNA"/>
</dbReference>
<feature type="compositionally biased region" description="Polar residues" evidence="1">
    <location>
        <begin position="422"/>
        <end position="441"/>
    </location>
</feature>
<feature type="region of interest" description="Disordered" evidence="1">
    <location>
        <begin position="846"/>
        <end position="869"/>
    </location>
</feature>
<feature type="compositionally biased region" description="Polar residues" evidence="1">
    <location>
        <begin position="858"/>
        <end position="869"/>
    </location>
</feature>
<feature type="region of interest" description="Disordered" evidence="1">
    <location>
        <begin position="401"/>
        <end position="442"/>
    </location>
</feature>
<feature type="region of interest" description="Disordered" evidence="1">
    <location>
        <begin position="183"/>
        <end position="295"/>
    </location>
</feature>
<feature type="compositionally biased region" description="Basic and acidic residues" evidence="1">
    <location>
        <begin position="95"/>
        <end position="108"/>
    </location>
</feature>
<dbReference type="Proteomes" id="UP000823941">
    <property type="component" value="Chromosome 13"/>
</dbReference>
<reference evidence="3 4" key="1">
    <citation type="submission" date="2021-06" db="EMBL/GenBank/DDBJ databases">
        <title>A haploid diamondback moth (Plutella xylostella L.) genome assembly resolves 31 chromosomes and identifies a diamide resistance mutation.</title>
        <authorList>
            <person name="Ward C.M."/>
            <person name="Perry K.D."/>
            <person name="Baker G."/>
            <person name="Powis K."/>
            <person name="Heckel D.G."/>
            <person name="Baxter S.W."/>
        </authorList>
    </citation>
    <scope>NUCLEOTIDE SEQUENCE [LARGE SCALE GENOMIC DNA]</scope>
    <source>
        <strain evidence="3 4">LV</strain>
        <tissue evidence="3">Single pupa</tissue>
    </source>
</reference>
<feature type="region of interest" description="Disordered" evidence="1">
    <location>
        <begin position="519"/>
        <end position="550"/>
    </location>
</feature>
<accession>A0ABQ7QJE3</accession>
<feature type="compositionally biased region" description="Polar residues" evidence="1">
    <location>
        <begin position="280"/>
        <end position="295"/>
    </location>
</feature>
<feature type="compositionally biased region" description="Polar residues" evidence="1">
    <location>
        <begin position="489"/>
        <end position="498"/>
    </location>
</feature>
<gene>
    <name evidence="3" type="ORF">JYU34_009409</name>
</gene>
<feature type="compositionally biased region" description="Basic and acidic residues" evidence="1">
    <location>
        <begin position="401"/>
        <end position="414"/>
    </location>
</feature>
<feature type="signal peptide" evidence="2">
    <location>
        <begin position="1"/>
        <end position="20"/>
    </location>
</feature>
<feature type="region of interest" description="Disordered" evidence="1">
    <location>
        <begin position="328"/>
        <end position="355"/>
    </location>
</feature>
<feature type="region of interest" description="Disordered" evidence="1">
    <location>
        <begin position="455"/>
        <end position="498"/>
    </location>
</feature>
<sequence>MRAPVWWAALALLATVSGHALRNTQVEGVTRSGRRLSSRSQNIESSSSRPEDVDVSSIRPRSARRREEYSEREVRARTRSRPQEVETSTLPVADTKFKSQNDRNERFNSRKTYSRTRNRGNDEETKKPVIPESTPTSAYTIRSRARHGSRKAPTPPTVSSTPTIDESKIEVINSNLEDINKLNKQNSATQFRRRSSTSSSFIAETEPRKGRSRISPRVDNPSSAPDLDSAGTTNDISVSFKAPTTARSSDDIRSSRKLRYKTRLSDTDSNLTGEGLPIASNENTSSQNKETITSQSDLHVPNAVVVPESTESAISTTTAKRMKVVRRPLNRGGAASNPKKTLAKKKSDDEISEDDNYPESFKALLAKNASFRSKTNAEENNIPTESVTGLDNKTLAVEEKYTEKKHYKRPEYKPRPTFAPRNRQSSLSTTTPGPVNSNSEKTLYKFNRKFKITTESPNAEKAKRVQNSDSFKKPLARQSYYTRRRNSNKSDITTTEKTPVTAGKDAEIKTLKPSSYRTSYYARLRNNRNNTTESPKKEITSQESKEEVSSMKPVLYNSVTNTMNDNNIDNKSEQKNEIFVIAVTSKESQEKSFENEVTSTEKDINEMVHYTPTTSRYHSSYKDLNTIAPEDEEEEIMVTSGPPIRNLVSRQFGRGRKYENGISEEPNLPTISPPSESNLKRISDSYAKTTTPSTNEVEGEEIQLGPDTNAISFTQTRRTLSSADLRLSESVVKSSHVMNVEASNHSPSVTVSIFDALADILTSTPRSRLSSTSEVSPTTDINFDVKQTYNGVSNNVNVNTVTNFASLDTTMSISHDIGTDIQSVQITGQTTPTNVINRMLVKESITPSRNEDIKETSENTPINTLSPIPTTPFSARRPFAFKVLYTETETSTDMTSSSSYQPSTDNPTTVHNTLSDLLVPNNHLVSVELTSMLSNNIRDILKNMNDTTKSKVSVEMINLLNSLIPRAVGGLSNNVERVPETTPYSLEAIRDTDINIEKNSASYIEADSVPLQNVMHDISVNMTVDEPKKNTSNIVNKFDEISMGENNSVSQSTGHIFLKETKVTSTTTDSTIVTSTLTSKSALLDDDTDIVNTENNVITTTIRPTTDTIIIDKVLAIPFFTNAKISDFTLGESGNLDDLDVTTDAVTSKSTILSTTTQNSAPLTPLPDVDMIDTSDPSKVSPMQLWILSQKANVLKMIEDLIKQHHNDITLTPSLTESNNDSISVSISQRLTEVMNDMKATTTTDENNLGELISSLMTTTVMTTDPNPTTPMSITDSNPINSMTITDPIPTIPFSTTTLSENTITSKADDGPTSPMSSTMDMSVTSDEKSRSILETTTQAITQAMDLVETTTSFITNDPTTTTSIFDTTKETHIVGDVENDKITENILLATTSSDVGNTTPGDENTTLTSDEKEITVATSTVDTSIVNIATQSTPPKRDYVIFGILPNNTVVRKDPNDDVLETLTEASPYIIYGVLPNNTIIRKFPNGTRVPRVMQKIDVLPISPWSLRNPYSPIHNNPAFVRPQSNPIRVSTNVTTSKDIFNNEAVNQLTTDTVNIQQNMTKQIRTEKPGDENMKAVFKFIPIDEVSVQPQNSNVLKLATKATSTSSNTEKTDILPTTTDANTLFSQVQMSTNTEENEPTTTEQTSVRTPFTTSDETTASEQTDIVTLTTTESTTFPPITNIPLTTETITSTSFVTTEAPQSTTRILESAFVTTPSSDNSERATTVAIGTASTTEVEQSNNEISTVPTTSVTVLPTTMTTEGETTKYEDDALEIQNLLTSRSAKSYVDLNKSQTSTQQPATTTTTTSTPITNVPSKENDEKLLESLLLATGQKSSILNIPNLATGLRDITTTTASTRSIEEDIKQFEEDTKLLKALLQATGQNPNNFNIPSINKISPTTKSTRISTTLPTQKTITTTPSIEDDIKKFQEDAKLLQILLQATGQDTKSINLPIISSVTSNVRMASKPLTPTLLTNPTTTSANRPVYVSEDATTPSVSSTSLPITTTFQPKETTENLRISTTFPPFTNQRRRVPTTTESVPTTTTTTTSRNFRRTTVPTARQASGRFTTTTEVPSTSTFSVEEDVAFLKNLKSVLTTNNIEDPETALANRIIALAVEKSLNEITTSKNIEAGRDGKSISNGSNNRVPTTTVRLTTTTTTTTTPRPTTTLSTPSIEEDIKQFEEDTKLLKALLKATGQDPAKFNIPTIANPALNGAQETTTPRTKLTITGQTPDEALKLLQKSKAAMVSEATAAPISLSTEYGKSQDALLAALLKEQGFGPTTASSLDEQLRLAALLNQVVVTPKARRVTTTPEPPPPPPRRPILDGLAWLWQQWRETGPGPGGARPRRPAPEPAMAPAPSATRVNWFGSGPFTGNAGDTRDSSNRVGFTSILLRLCDWG</sequence>
<feature type="compositionally biased region" description="Low complexity" evidence="1">
    <location>
        <begin position="2033"/>
        <end position="2049"/>
    </location>
</feature>
<feature type="region of interest" description="Disordered" evidence="1">
    <location>
        <begin position="1790"/>
        <end position="1816"/>
    </location>
</feature>
<feature type="compositionally biased region" description="Basic and acidic residues" evidence="1">
    <location>
        <begin position="119"/>
        <end position="129"/>
    </location>
</feature>
<feature type="region of interest" description="Disordered" evidence="1">
    <location>
        <begin position="1632"/>
        <end position="1662"/>
    </location>
</feature>
<feature type="compositionally biased region" description="Basic and acidic residues" evidence="1">
    <location>
        <begin position="65"/>
        <end position="84"/>
    </location>
</feature>
<feature type="compositionally biased region" description="Polar residues" evidence="1">
    <location>
        <begin position="1647"/>
        <end position="1662"/>
    </location>
</feature>
<keyword evidence="2" id="KW-0732">Signal</keyword>
<proteinExistence type="predicted"/>
<name>A0ABQ7QJE3_PLUXY</name>
<feature type="compositionally biased region" description="Low complexity" evidence="1">
    <location>
        <begin position="1793"/>
        <end position="1812"/>
    </location>
</feature>